<dbReference type="SMART" id="SM00382">
    <property type="entry name" value="AAA"/>
    <property type="match status" value="1"/>
</dbReference>
<dbReference type="CDD" id="cd03214">
    <property type="entry name" value="ABC_Iron-Siderophores_B12_Hemin"/>
    <property type="match status" value="1"/>
</dbReference>
<reference evidence="5 6" key="2">
    <citation type="submission" date="2017-10" db="EMBL/GenBank/DDBJ databases">
        <authorList>
            <person name="Banno H."/>
            <person name="Chua N.-H."/>
        </authorList>
    </citation>
    <scope>NUCLEOTIDE SEQUENCE [LARGE SCALE GENOMIC DNA]</scope>
    <source>
        <strain evidence="5 6">JK623</strain>
    </source>
</reference>
<dbReference type="GO" id="GO:0016887">
    <property type="term" value="F:ATP hydrolysis activity"/>
    <property type="evidence" value="ECO:0007669"/>
    <property type="project" value="InterPro"/>
</dbReference>
<organism evidence="5 6">
    <name type="scientific">Agathobacter ruminis</name>
    <dbReference type="NCBI Taxonomy" id="1712665"/>
    <lineage>
        <taxon>Bacteria</taxon>
        <taxon>Bacillati</taxon>
        <taxon>Bacillota</taxon>
        <taxon>Clostridia</taxon>
        <taxon>Lachnospirales</taxon>
        <taxon>Lachnospiraceae</taxon>
        <taxon>Agathobacter</taxon>
    </lineage>
</organism>
<dbReference type="PANTHER" id="PTHR42734">
    <property type="entry name" value="METAL TRANSPORT SYSTEM ATP-BINDING PROTEIN TM_0124-RELATED"/>
    <property type="match status" value="1"/>
</dbReference>
<gene>
    <name evidence="5" type="ORF">CSX02_05690</name>
</gene>
<proteinExistence type="predicted"/>
<dbReference type="InterPro" id="IPR050153">
    <property type="entry name" value="Metal_Ion_Import_ABC"/>
</dbReference>
<keyword evidence="2" id="KW-0547">Nucleotide-binding</keyword>
<dbReference type="PROSITE" id="PS50893">
    <property type="entry name" value="ABC_TRANSPORTER_2"/>
    <property type="match status" value="1"/>
</dbReference>
<evidence type="ECO:0000256" key="1">
    <source>
        <dbReference type="ARBA" id="ARBA00022448"/>
    </source>
</evidence>
<dbReference type="SUPFAM" id="SSF52540">
    <property type="entry name" value="P-loop containing nucleoside triphosphate hydrolases"/>
    <property type="match status" value="1"/>
</dbReference>
<dbReference type="Proteomes" id="UP000224563">
    <property type="component" value="Unassembled WGS sequence"/>
</dbReference>
<dbReference type="RefSeq" id="WP_099385961.1">
    <property type="nucleotide sequence ID" value="NZ_JANSWH010000078.1"/>
</dbReference>
<reference evidence="5 6" key="1">
    <citation type="submission" date="2017-10" db="EMBL/GenBank/DDBJ databases">
        <title>Resolving the taxonomy of Roseburia spp., Eubacterium rectale and Agathobacter spp. through phylogenomic analysis.</title>
        <authorList>
            <person name="Sheridan P.O."/>
            <person name="Walker A.W."/>
            <person name="Duncan S.H."/>
            <person name="Scott K.P."/>
            <person name="Toole P.W.O."/>
            <person name="Luis P."/>
            <person name="Flint H.J."/>
        </authorList>
    </citation>
    <scope>NUCLEOTIDE SEQUENCE [LARGE SCALE GENOMIC DNA]</scope>
    <source>
        <strain evidence="5 6">JK623</strain>
    </source>
</reference>
<accession>A0A2G3E3N5</accession>
<dbReference type="GO" id="GO:0005524">
    <property type="term" value="F:ATP binding"/>
    <property type="evidence" value="ECO:0007669"/>
    <property type="project" value="UniProtKB-KW"/>
</dbReference>
<feature type="domain" description="ABC transporter" evidence="4">
    <location>
        <begin position="5"/>
        <end position="241"/>
    </location>
</feature>
<dbReference type="PANTHER" id="PTHR42734:SF21">
    <property type="entry name" value="IRON ABC TRANSPORTER, ATP-BINDING PROTEIN"/>
    <property type="match status" value="1"/>
</dbReference>
<evidence type="ECO:0000256" key="2">
    <source>
        <dbReference type="ARBA" id="ARBA00022741"/>
    </source>
</evidence>
<evidence type="ECO:0000313" key="6">
    <source>
        <dbReference type="Proteomes" id="UP000224563"/>
    </source>
</evidence>
<name>A0A2G3E3N5_9FIRM</name>
<dbReference type="Pfam" id="PF00005">
    <property type="entry name" value="ABC_tran"/>
    <property type="match status" value="1"/>
</dbReference>
<dbReference type="Gene3D" id="3.40.50.300">
    <property type="entry name" value="P-loop containing nucleotide triphosphate hydrolases"/>
    <property type="match status" value="1"/>
</dbReference>
<comment type="caution">
    <text evidence="5">The sequence shown here is derived from an EMBL/GenBank/DDBJ whole genome shotgun (WGS) entry which is preliminary data.</text>
</comment>
<evidence type="ECO:0000313" key="5">
    <source>
        <dbReference type="EMBL" id="PHU37869.1"/>
    </source>
</evidence>
<evidence type="ECO:0000259" key="4">
    <source>
        <dbReference type="PROSITE" id="PS50893"/>
    </source>
</evidence>
<keyword evidence="1" id="KW-0813">Transport</keyword>
<dbReference type="InterPro" id="IPR003439">
    <property type="entry name" value="ABC_transporter-like_ATP-bd"/>
</dbReference>
<keyword evidence="3 5" id="KW-0067">ATP-binding</keyword>
<evidence type="ECO:0000256" key="3">
    <source>
        <dbReference type="ARBA" id="ARBA00022840"/>
    </source>
</evidence>
<dbReference type="EMBL" id="PDYG01000026">
    <property type="protein sequence ID" value="PHU37869.1"/>
    <property type="molecule type" value="Genomic_DNA"/>
</dbReference>
<dbReference type="AlphaFoldDB" id="A0A2G3E3N5"/>
<dbReference type="InterPro" id="IPR027417">
    <property type="entry name" value="P-loop_NTPase"/>
</dbReference>
<sequence length="252" mass="28012">MSKVIETKELTVGYDRQPLISDVKVAVRPGNIVTLIGPNGAGKSTILKTIAGMLPPVAGQVFLDGRDFEMTKPNERAKCISVMLTGRTNHEYTTCYDVVAVGRYPYTDLGGHLTDTDRAMIDDAFALVHADELKEADYAKISDGQRQRVLLARALVQNPDVLILDEPTTFLDIGYKLEFAMLLKKLAKEKQIGILVSLHELELAKAVSDTVVCITKDRTIDRIGNPEEIFEPTYLEQLFSIEPGLLHQIYHI</sequence>
<dbReference type="InterPro" id="IPR003593">
    <property type="entry name" value="AAA+_ATPase"/>
</dbReference>
<keyword evidence="6" id="KW-1185">Reference proteome</keyword>
<dbReference type="FunFam" id="3.40.50.300:FF:000134">
    <property type="entry name" value="Iron-enterobactin ABC transporter ATP-binding protein"/>
    <property type="match status" value="1"/>
</dbReference>
<protein>
    <submittedName>
        <fullName evidence="5">Cobalamin/Fe3+-siderophore ABC transporter ATP-binding protein</fullName>
    </submittedName>
</protein>